<dbReference type="Pfam" id="PF13646">
    <property type="entry name" value="HEAT_2"/>
    <property type="match status" value="2"/>
</dbReference>
<dbReference type="InterPro" id="IPR011989">
    <property type="entry name" value="ARM-like"/>
</dbReference>
<comment type="caution">
    <text evidence="3">The sequence shown here is derived from an EMBL/GenBank/DDBJ whole genome shotgun (WGS) entry which is preliminary data.</text>
</comment>
<dbReference type="InterPro" id="IPR004155">
    <property type="entry name" value="PBS_lyase_HEAT"/>
</dbReference>
<dbReference type="InterPro" id="IPR027417">
    <property type="entry name" value="P-loop_NTPase"/>
</dbReference>
<dbReference type="InterPro" id="IPR016024">
    <property type="entry name" value="ARM-type_fold"/>
</dbReference>
<dbReference type="Proteomes" id="UP000681720">
    <property type="component" value="Unassembled WGS sequence"/>
</dbReference>
<dbReference type="SUPFAM" id="SSF52200">
    <property type="entry name" value="Toll/Interleukin receptor TIR domain"/>
    <property type="match status" value="1"/>
</dbReference>
<dbReference type="PROSITE" id="PS50104">
    <property type="entry name" value="TIR"/>
    <property type="match status" value="1"/>
</dbReference>
<dbReference type="PROSITE" id="PS50837">
    <property type="entry name" value="NACHT"/>
    <property type="match status" value="1"/>
</dbReference>
<dbReference type="OrthoDB" id="427509at2759"/>
<evidence type="ECO:0000313" key="5">
    <source>
        <dbReference type="Proteomes" id="UP000663834"/>
    </source>
</evidence>
<proteinExistence type="predicted"/>
<name>A0A815ZUU6_9BILA</name>
<dbReference type="SMART" id="SM00567">
    <property type="entry name" value="EZ_HEAT"/>
    <property type="match status" value="5"/>
</dbReference>
<dbReference type="InterPro" id="IPR035897">
    <property type="entry name" value="Toll_tir_struct_dom_sf"/>
</dbReference>
<dbReference type="SUPFAM" id="SSF48371">
    <property type="entry name" value="ARM repeat"/>
    <property type="match status" value="1"/>
</dbReference>
<dbReference type="Pfam" id="PF05729">
    <property type="entry name" value="NACHT"/>
    <property type="match status" value="1"/>
</dbReference>
<reference evidence="3" key="1">
    <citation type="submission" date="2021-02" db="EMBL/GenBank/DDBJ databases">
        <authorList>
            <person name="Nowell W R."/>
        </authorList>
    </citation>
    <scope>NUCLEOTIDE SEQUENCE</scope>
</reference>
<dbReference type="SUPFAM" id="SSF52540">
    <property type="entry name" value="P-loop containing nucleoside triphosphate hydrolases"/>
    <property type="match status" value="1"/>
</dbReference>
<evidence type="ECO:0000313" key="4">
    <source>
        <dbReference type="EMBL" id="CAF4042881.1"/>
    </source>
</evidence>
<dbReference type="Pfam" id="PF13676">
    <property type="entry name" value="TIR_2"/>
    <property type="match status" value="1"/>
</dbReference>
<sequence length="1392" mass="157704">MAEAVNNSSVVCCFLSPEYENSVNCKLELQHAQKLKKRIIPCTIINRKLWKPSPSKWLDLITGSILAIDFSDSSDANIRLKVDELIKKIQNKSSTSTIESASLSTDCLFLPVRDEYIRHNSIQRIMNEEKSFPIEESYINLAMVETKEQQEKEKKLYNTYDSNKIITTFEEIYGAKSSIDVERIFDKCKEKVKRILVLGRAGIGKSTFCRYVTYRWSKGQIWPQYELVVLIQLRMLTSSRYPPGSNYSLDDLIKKEYFYNQPLSQAEIDILEIPCDKSNVLWLLDGYDEIAGNIPTHLEDLMKQLFKTTNHILTSRPYAINLSYPIKMEIIGFTDYNIRNYVKQFFDSVKDDLENARIQDEKLLNFLKENPRIWGVAHIPVNLELICALWCDTEWSETLTLTMTALYDKMAEWICRRYLIKQNVQNKILTKDEVYESCRNELVFLRNLAFEGMKSKNIILKPELFKKVEKQTGWSLREHPTLLNIGILKSFNDKVIDSNNDREKCHYFVHLSFQEYFAAHYLISALSGNTVGDAIKFIMDHKYNRRYSLMLTFASGILAETDCQTNVSTFWDALLQEPLDLVGVRHMEIFLLCLEEIGTTRIFDQYPNIKNGIVKFIESAVTVQNNMLFDYAKDALNRSLSVVNDDDVLIALATILQQADISTKKRVLEKIYQLPILNPHPQLISSLAIMFETTDEYLKEEACKMLGKIGRKVITDEIIKALLIALKDNNIYVKRRVFYALGEIGEKAATDDVIKALLNAFEHTSSFVREDACEALGTMGEKGATDQVIKALINALEHADSSIGKYACKVFGNMGEKAESPFIRTALGKAFITRNSALRKQFAEFLGSMSDNVVQDILKSMLPGLKSDNVAVRGVTCEVLGNMGKKAITDEVLDALKISLQDEDFFVKRNACVALCNMSRTVINDQIITLLIGAVQNPDSTVRGFVLYTLVDIRDNVKKEVVIEAFRTLLKDSVQYISQKARHTLTEMGEQLTTDEITNALAIELVSENPDVRSRANRDVFDMGEKIASDAILRVLLEILGCSLEERRANACELLGRMGEKAAREEIIETLLAATTDQNVSVRRNACDALGNIALKAKTNQIVKALFNALEDNDATVIKSAYEALAKIDEELVGQEFVKDLVIKLKDTNEHVRLKASHCLVQVVKHNVHQELIQESIIALQDVNAEIRVSACRALGLIKKEIVTDEAIKALAIAINDSAKDVSYHACKALENMDEKAATSEIIIGICHIYPKYNHGNELLKKIFSVSSLWASLDPTTLTALVTFFKAKDMDILKHASIDELIKAYIRTEYEAWASIIASYSISTGIAITTSDNSILIYGDAEPVAWKMPKSQPYDHFIQTLEQERKHFNMLSIRTETSENEQIVTSVVCNIM</sequence>
<evidence type="ECO:0000259" key="2">
    <source>
        <dbReference type="PROSITE" id="PS50837"/>
    </source>
</evidence>
<dbReference type="Proteomes" id="UP000663834">
    <property type="component" value="Unassembled WGS sequence"/>
</dbReference>
<protein>
    <recommendedName>
        <fullName evidence="6">NACHT domain-containing protein</fullName>
    </recommendedName>
</protein>
<dbReference type="PANTHER" id="PTHR12697">
    <property type="entry name" value="PBS LYASE HEAT-LIKE PROTEIN"/>
    <property type="match status" value="1"/>
</dbReference>
<evidence type="ECO:0000313" key="3">
    <source>
        <dbReference type="EMBL" id="CAF1589372.1"/>
    </source>
</evidence>
<evidence type="ECO:0000259" key="1">
    <source>
        <dbReference type="PROSITE" id="PS50104"/>
    </source>
</evidence>
<dbReference type="GO" id="GO:0007165">
    <property type="term" value="P:signal transduction"/>
    <property type="evidence" value="ECO:0007669"/>
    <property type="project" value="InterPro"/>
</dbReference>
<dbReference type="PANTHER" id="PTHR12697:SF5">
    <property type="entry name" value="DEOXYHYPUSINE HYDROXYLASE"/>
    <property type="match status" value="1"/>
</dbReference>
<dbReference type="EMBL" id="CAJOBJ010005811">
    <property type="protein sequence ID" value="CAF4042881.1"/>
    <property type="molecule type" value="Genomic_DNA"/>
</dbReference>
<accession>A0A815ZUU6</accession>
<dbReference type="InterPro" id="IPR007111">
    <property type="entry name" value="NACHT_NTPase"/>
</dbReference>
<dbReference type="EMBL" id="CAJNOW010010848">
    <property type="protein sequence ID" value="CAF1589372.1"/>
    <property type="molecule type" value="Genomic_DNA"/>
</dbReference>
<dbReference type="Gene3D" id="1.25.10.10">
    <property type="entry name" value="Leucine-rich Repeat Variant"/>
    <property type="match status" value="4"/>
</dbReference>
<gene>
    <name evidence="4" type="ORF">GIL414_LOCUS14007</name>
    <name evidence="3" type="ORF">KQP761_LOCUS21016</name>
</gene>
<feature type="domain" description="NACHT" evidence="2">
    <location>
        <begin position="193"/>
        <end position="319"/>
    </location>
</feature>
<dbReference type="InterPro" id="IPR000157">
    <property type="entry name" value="TIR_dom"/>
</dbReference>
<organism evidence="3 5">
    <name type="scientific">Rotaria magnacalcarata</name>
    <dbReference type="NCBI Taxonomy" id="392030"/>
    <lineage>
        <taxon>Eukaryota</taxon>
        <taxon>Metazoa</taxon>
        <taxon>Spiralia</taxon>
        <taxon>Gnathifera</taxon>
        <taxon>Rotifera</taxon>
        <taxon>Eurotatoria</taxon>
        <taxon>Bdelloidea</taxon>
        <taxon>Philodinida</taxon>
        <taxon>Philodinidae</taxon>
        <taxon>Rotaria</taxon>
    </lineage>
</organism>
<evidence type="ECO:0008006" key="6">
    <source>
        <dbReference type="Google" id="ProtNLM"/>
    </source>
</evidence>
<dbReference type="GO" id="GO:0016491">
    <property type="term" value="F:oxidoreductase activity"/>
    <property type="evidence" value="ECO:0007669"/>
    <property type="project" value="TreeGrafter"/>
</dbReference>
<feature type="domain" description="TIR" evidence="1">
    <location>
        <begin position="1"/>
        <end position="93"/>
    </location>
</feature>
<dbReference type="Gene3D" id="3.40.50.300">
    <property type="entry name" value="P-loop containing nucleotide triphosphate hydrolases"/>
    <property type="match status" value="1"/>
</dbReference>